<dbReference type="EMBL" id="JARVKF010000420">
    <property type="protein sequence ID" value="KAK9414950.1"/>
    <property type="molecule type" value="Genomic_DNA"/>
</dbReference>
<comment type="caution">
    <text evidence="2">The sequence shown here is derived from an EMBL/GenBank/DDBJ whole genome shotgun (WGS) entry which is preliminary data.</text>
</comment>
<dbReference type="Proteomes" id="UP001408356">
    <property type="component" value="Unassembled WGS sequence"/>
</dbReference>
<reference evidence="2 3" key="1">
    <citation type="journal article" date="2024" name="J. Plant Pathol.">
        <title>Sequence and assembly of the genome of Seiridium unicorne, isolate CBS 538.82, causal agent of cypress canker disease.</title>
        <authorList>
            <person name="Scali E."/>
            <person name="Rocca G.D."/>
            <person name="Danti R."/>
            <person name="Garbelotto M."/>
            <person name="Barberini S."/>
            <person name="Baroncelli R."/>
            <person name="Emiliani G."/>
        </authorList>
    </citation>
    <scope>NUCLEOTIDE SEQUENCE [LARGE SCALE GENOMIC DNA]</scope>
    <source>
        <strain evidence="2 3">BM-138-508</strain>
    </source>
</reference>
<dbReference type="PANTHER" id="PTHR15992">
    <property type="entry name" value="HOLLIDAY JUNCTION RECOGNITION PROTEIN"/>
    <property type="match status" value="1"/>
</dbReference>
<feature type="compositionally biased region" description="Basic and acidic residues" evidence="1">
    <location>
        <begin position="285"/>
        <end position="296"/>
    </location>
</feature>
<feature type="compositionally biased region" description="Acidic residues" evidence="1">
    <location>
        <begin position="605"/>
        <end position="618"/>
    </location>
</feature>
<evidence type="ECO:0000313" key="3">
    <source>
        <dbReference type="Proteomes" id="UP001408356"/>
    </source>
</evidence>
<feature type="region of interest" description="Disordered" evidence="1">
    <location>
        <begin position="88"/>
        <end position="117"/>
    </location>
</feature>
<feature type="compositionally biased region" description="Acidic residues" evidence="1">
    <location>
        <begin position="244"/>
        <end position="258"/>
    </location>
</feature>
<sequence>MEPPAKRPRVGHAPWDDDDDEANDDELTLSATQFDARQDPMYQLDRKRAKSAFKLKSRFEDIFEKYGRDFEGVGDEIDLHTGEIVVDNGHVQSLEDQDQNKSEDEEEETRLQQDRDSAKRFKANHLVQGRPASCGAAHMLHDNRQQPLSAVPNIALAPQVFGAPQSLDFGNNPTDPAWQTPGMQTLFPQRGLGYAPPFSHDYQPLLGAANFTTGFGIANAQGQSYRRIAVAKDIGPPPPAMSDADIEDQGSDTEDGDVLLECSRTPPKKLSKARAVRFAALEEPPNDHKTEARAEISAETNQTLRRRGRPRKQPASPSGSTAAGNTSLLRSTQQPDPPDQAQVDTNCSRPGSKYKIPTNDVEAAQDIVKTKAAVQEQTPVTDDSSDSQSRRSSRVRKQIQFYGKINWMTPRERRIKAERGMTPPPETDGELFRNELPQNESSSRWAFSQEIRDAETPNMDQSNVEAVHVSQTAELGRLPIQALDVINTILDSSCHTNRTVPDSEKTAASCLRKTIADPQAPSLSLPIPPRIGQEDVFTSQSNPVEIPGEKGGNFLSNDLLAEDPKGLQDPEDINQGCASRGVASAEPKGGLTTPESIKAYLFEPEPQEESEPCDEADVSIELGEATSYCSGPQEDTDGAIDDQSPEPTQSSKEETTIQVRRELGRLNLYEAHDTIGSSVSGFQAEKDCRVPSTDLPLRPCSEERAASSDPDTPGSQGMEPISAKDTPQSLYQGGCKSPSSKSKSKSHPRTPKTIRTLASLIPDASDDEDELSVLSSSVARTAGSNASLRASFIRGISQASPTTTSTPRRSRQHSVLLSTPRHLELGRASSRHGSPSLPKLPATDTGAIRHGLKRKQSSFGLAQSSPLARTVLLKTPQKDKNCSGVWGRRAASPANSLVGTPGGTMRRCGEDGFVCDRDFCFTCCN</sequence>
<keyword evidence="3" id="KW-1185">Reference proteome</keyword>
<evidence type="ECO:0000313" key="2">
    <source>
        <dbReference type="EMBL" id="KAK9414950.1"/>
    </source>
</evidence>
<dbReference type="PANTHER" id="PTHR15992:SF5">
    <property type="entry name" value="HOLLIDAY JUNCTION RECOGNITION PROTEIN"/>
    <property type="match status" value="1"/>
</dbReference>
<dbReference type="Gene3D" id="1.10.20.10">
    <property type="entry name" value="Histone, subunit A"/>
    <property type="match status" value="1"/>
</dbReference>
<dbReference type="InterPro" id="IPR018465">
    <property type="entry name" value="Scm3/HJURP"/>
</dbReference>
<feature type="region of interest" description="Disordered" evidence="1">
    <location>
        <begin position="1"/>
        <end position="24"/>
    </location>
</feature>
<feature type="region of interest" description="Disordered" evidence="1">
    <location>
        <begin position="232"/>
        <end position="266"/>
    </location>
</feature>
<feature type="compositionally biased region" description="Basic residues" evidence="1">
    <location>
        <begin position="742"/>
        <end position="752"/>
    </location>
</feature>
<evidence type="ECO:0000256" key="1">
    <source>
        <dbReference type="SAM" id="MobiDB-lite"/>
    </source>
</evidence>
<feature type="region of interest" description="Disordered" evidence="1">
    <location>
        <begin position="371"/>
        <end position="396"/>
    </location>
</feature>
<feature type="region of interest" description="Disordered" evidence="1">
    <location>
        <begin position="279"/>
        <end position="359"/>
    </location>
</feature>
<name>A0ABR2UJY7_9PEZI</name>
<accession>A0ABR2UJY7</accession>
<dbReference type="Pfam" id="PF10384">
    <property type="entry name" value="Scm3"/>
    <property type="match status" value="1"/>
</dbReference>
<feature type="region of interest" description="Disordered" evidence="1">
    <location>
        <begin position="674"/>
        <end position="753"/>
    </location>
</feature>
<feature type="region of interest" description="Disordered" evidence="1">
    <location>
        <begin position="540"/>
        <end position="658"/>
    </location>
</feature>
<gene>
    <name evidence="2" type="ORF">SUNI508_10720</name>
</gene>
<feature type="compositionally biased region" description="Acidic residues" evidence="1">
    <location>
        <begin position="634"/>
        <end position="644"/>
    </location>
</feature>
<protein>
    <submittedName>
        <fullName evidence="2">Uncharacterized protein</fullName>
    </submittedName>
</protein>
<feature type="region of interest" description="Disordered" evidence="1">
    <location>
        <begin position="419"/>
        <end position="442"/>
    </location>
</feature>
<feature type="compositionally biased region" description="Polar residues" evidence="1">
    <location>
        <begin position="315"/>
        <end position="332"/>
    </location>
</feature>
<organism evidence="2 3">
    <name type="scientific">Seiridium unicorne</name>
    <dbReference type="NCBI Taxonomy" id="138068"/>
    <lineage>
        <taxon>Eukaryota</taxon>
        <taxon>Fungi</taxon>
        <taxon>Dikarya</taxon>
        <taxon>Ascomycota</taxon>
        <taxon>Pezizomycotina</taxon>
        <taxon>Sordariomycetes</taxon>
        <taxon>Xylariomycetidae</taxon>
        <taxon>Amphisphaeriales</taxon>
        <taxon>Sporocadaceae</taxon>
        <taxon>Seiridium</taxon>
    </lineage>
</organism>
<feature type="compositionally biased region" description="Basic residues" evidence="1">
    <location>
        <begin position="1"/>
        <end position="10"/>
    </location>
</feature>
<proteinExistence type="predicted"/>
<dbReference type="InterPro" id="IPR009072">
    <property type="entry name" value="Histone-fold"/>
</dbReference>